<dbReference type="HOGENOM" id="CLU_164011_2_0_0"/>
<dbReference type="EMBL" id="ACDE02000019">
    <property type="protein sequence ID" value="EEO40553.1"/>
    <property type="molecule type" value="Genomic_DNA"/>
</dbReference>
<protein>
    <recommendedName>
        <fullName evidence="3">Addiction module toxin RelE</fullName>
    </recommendedName>
</protein>
<reference evidence="1 2" key="1">
    <citation type="submission" date="2011-10" db="EMBL/GenBank/DDBJ databases">
        <title>The Genome Sequence of Fusobacterium sp. 4_1_13.</title>
        <authorList>
            <consortium name="The Broad Institute Genome Sequencing Platform"/>
            <person name="Earl A."/>
            <person name="Ward D."/>
            <person name="Feldgarden M."/>
            <person name="Gevers D."/>
            <person name="Strauss J."/>
            <person name="Ambrose C."/>
            <person name="Allen-Vercoe E."/>
            <person name="Young S.K."/>
            <person name="Zeng Q."/>
            <person name="Gargeya S."/>
            <person name="Fitzgerald M."/>
            <person name="Haas B."/>
            <person name="Abouelleil A."/>
            <person name="Alvarado L."/>
            <person name="Arachchi H.M."/>
            <person name="Berlin A."/>
            <person name="Brown A."/>
            <person name="Chapman S.B."/>
            <person name="Chen Z."/>
            <person name="Dunbar C."/>
            <person name="Freedman E."/>
            <person name="Gearin G."/>
            <person name="Goldberg J."/>
            <person name="Griggs A."/>
            <person name="Gujja S."/>
            <person name="Heiman D."/>
            <person name="Howarth C."/>
            <person name="Larson L."/>
            <person name="Lui A."/>
            <person name="MacDonald P.J."/>
            <person name="Montmayeur A."/>
            <person name="Murphy C."/>
            <person name="Neiman D."/>
            <person name="Pearson M."/>
            <person name="Priest M."/>
            <person name="Roberts A."/>
            <person name="Saif S."/>
            <person name="Shea T."/>
            <person name="Shenoy N."/>
            <person name="Sisk P."/>
            <person name="Stolte C."/>
            <person name="Sykes S."/>
            <person name="Wortman J."/>
            <person name="Nusbaum C."/>
            <person name="Birren B."/>
        </authorList>
    </citation>
    <scope>NUCLEOTIDE SEQUENCE [LARGE SCALE GENOMIC DNA]</scope>
    <source>
        <strain evidence="1 2">4_1_13</strain>
    </source>
</reference>
<evidence type="ECO:0000313" key="2">
    <source>
        <dbReference type="Proteomes" id="UP000004925"/>
    </source>
</evidence>
<sequence>MEIRYKNKRIRDICENEKKAIKKYNKIIAEKLIFSIEFLKNSNSLKDVADYQNFRLHELKYERKGQFAIDLGKTTGYRLIIEPITDNKENETISYESINVVEIMEVSNHYE</sequence>
<dbReference type="RefSeq" id="WP_005892837.1">
    <property type="nucleotide sequence ID" value="NZ_KQ235737.1"/>
</dbReference>
<name>A0A0M1VV50_FUSVC</name>
<gene>
    <name evidence="1" type="ORF">FSCG_01266</name>
</gene>
<dbReference type="eggNOG" id="COG3549">
    <property type="taxonomic scope" value="Bacteria"/>
</dbReference>
<dbReference type="Proteomes" id="UP000004925">
    <property type="component" value="Unassembled WGS sequence"/>
</dbReference>
<comment type="caution">
    <text evidence="1">The sequence shown here is derived from an EMBL/GenBank/DDBJ whole genome shotgun (WGS) entry which is preliminary data.</text>
</comment>
<evidence type="ECO:0008006" key="3">
    <source>
        <dbReference type="Google" id="ProtNLM"/>
    </source>
</evidence>
<dbReference type="AlphaFoldDB" id="A0A0M1VV50"/>
<organism evidence="1 2">
    <name type="scientific">Fusobacterium vincentii 4_1_13</name>
    <dbReference type="NCBI Taxonomy" id="469606"/>
    <lineage>
        <taxon>Bacteria</taxon>
        <taxon>Fusobacteriati</taxon>
        <taxon>Fusobacteriota</taxon>
        <taxon>Fusobacteriia</taxon>
        <taxon>Fusobacteriales</taxon>
        <taxon>Fusobacteriaceae</taxon>
        <taxon>Fusobacterium</taxon>
    </lineage>
</organism>
<dbReference type="InterPro" id="IPR035093">
    <property type="entry name" value="RelE/ParE_toxin_dom_sf"/>
</dbReference>
<proteinExistence type="predicted"/>
<evidence type="ECO:0000313" key="1">
    <source>
        <dbReference type="EMBL" id="EEO40553.1"/>
    </source>
</evidence>
<accession>A0A0M1VV50</accession>
<dbReference type="Gene3D" id="3.30.2310.20">
    <property type="entry name" value="RelE-like"/>
    <property type="match status" value="1"/>
</dbReference>